<gene>
    <name evidence="12" type="ORF">SAMN05216203_2518</name>
</gene>
<evidence type="ECO:0000256" key="8">
    <source>
        <dbReference type="RuleBase" id="RU362125"/>
    </source>
</evidence>
<dbReference type="EMBL" id="FOYW01000001">
    <property type="protein sequence ID" value="SFR68221.1"/>
    <property type="molecule type" value="Genomic_DNA"/>
</dbReference>
<dbReference type="SUPFAM" id="SSF56645">
    <property type="entry name" value="Acyl-CoA dehydrogenase NM domain-like"/>
    <property type="match status" value="1"/>
</dbReference>
<accession>A0A1I6INK0</accession>
<dbReference type="Pfam" id="PF02771">
    <property type="entry name" value="Acyl-CoA_dh_N"/>
    <property type="match status" value="1"/>
</dbReference>
<protein>
    <submittedName>
        <fullName evidence="12">Acyl-CoA dehydrogenase</fullName>
    </submittedName>
</protein>
<evidence type="ECO:0000259" key="10">
    <source>
        <dbReference type="Pfam" id="PF02770"/>
    </source>
</evidence>
<dbReference type="InterPro" id="IPR036250">
    <property type="entry name" value="AcylCo_DH-like_C"/>
</dbReference>
<dbReference type="GO" id="GO:0009083">
    <property type="term" value="P:branched-chain amino acid catabolic process"/>
    <property type="evidence" value="ECO:0007669"/>
    <property type="project" value="UniProtKB-KW"/>
</dbReference>
<feature type="domain" description="Acyl-CoA oxidase/dehydrogenase middle" evidence="10">
    <location>
        <begin position="125"/>
        <end position="219"/>
    </location>
</feature>
<dbReference type="InterPro" id="IPR006089">
    <property type="entry name" value="Acyl-CoA_DH_CS"/>
</dbReference>
<dbReference type="PROSITE" id="PS00072">
    <property type="entry name" value="ACYL_COA_DH_1"/>
    <property type="match status" value="1"/>
</dbReference>
<dbReference type="Gene3D" id="1.20.140.10">
    <property type="entry name" value="Butyryl-CoA Dehydrogenase, subunit A, domain 3"/>
    <property type="match status" value="1"/>
</dbReference>
<dbReference type="Gene3D" id="1.10.540.10">
    <property type="entry name" value="Acyl-CoA dehydrogenase/oxidase, N-terminal domain"/>
    <property type="match status" value="1"/>
</dbReference>
<dbReference type="RefSeq" id="WP_092012974.1">
    <property type="nucleotide sequence ID" value="NZ_FOYW01000001.1"/>
</dbReference>
<evidence type="ECO:0000256" key="1">
    <source>
        <dbReference type="ARBA" id="ARBA00001974"/>
    </source>
</evidence>
<keyword evidence="5 8" id="KW-0285">Flavoprotein</keyword>
<dbReference type="SUPFAM" id="SSF47203">
    <property type="entry name" value="Acyl-CoA dehydrogenase C-terminal domain-like"/>
    <property type="match status" value="1"/>
</dbReference>
<evidence type="ECO:0000259" key="9">
    <source>
        <dbReference type="Pfam" id="PF00441"/>
    </source>
</evidence>
<dbReference type="FunFam" id="1.20.140.10:FF:000001">
    <property type="entry name" value="Acyl-CoA dehydrogenase"/>
    <property type="match status" value="1"/>
</dbReference>
<keyword evidence="6 8" id="KW-0274">FAD</keyword>
<evidence type="ECO:0000256" key="5">
    <source>
        <dbReference type="ARBA" id="ARBA00022630"/>
    </source>
</evidence>
<dbReference type="GO" id="GO:0005737">
    <property type="term" value="C:cytoplasm"/>
    <property type="evidence" value="ECO:0007669"/>
    <property type="project" value="TreeGrafter"/>
</dbReference>
<evidence type="ECO:0000256" key="7">
    <source>
        <dbReference type="ARBA" id="ARBA00023002"/>
    </source>
</evidence>
<organism evidence="12 13">
    <name type="scientific">Marinobacter daqiaonensis</name>
    <dbReference type="NCBI Taxonomy" id="650891"/>
    <lineage>
        <taxon>Bacteria</taxon>
        <taxon>Pseudomonadati</taxon>
        <taxon>Pseudomonadota</taxon>
        <taxon>Gammaproteobacteria</taxon>
        <taxon>Pseudomonadales</taxon>
        <taxon>Marinobacteraceae</taxon>
        <taxon>Marinobacter</taxon>
    </lineage>
</organism>
<dbReference type="InterPro" id="IPR006091">
    <property type="entry name" value="Acyl-CoA_Oxase/DH_mid-dom"/>
</dbReference>
<dbReference type="OrthoDB" id="9769473at2"/>
<dbReference type="Gene3D" id="2.40.110.10">
    <property type="entry name" value="Butyryl-CoA Dehydrogenase, subunit A, domain 2"/>
    <property type="match status" value="1"/>
</dbReference>
<dbReference type="Proteomes" id="UP000198644">
    <property type="component" value="Unassembled WGS sequence"/>
</dbReference>
<comment type="cofactor">
    <cofactor evidence="1 8">
        <name>FAD</name>
        <dbReference type="ChEBI" id="CHEBI:57692"/>
    </cofactor>
</comment>
<dbReference type="Pfam" id="PF00441">
    <property type="entry name" value="Acyl-CoA_dh_1"/>
    <property type="match status" value="1"/>
</dbReference>
<evidence type="ECO:0000256" key="2">
    <source>
        <dbReference type="ARBA" id="ARBA00005109"/>
    </source>
</evidence>
<name>A0A1I6INK0_9GAMM</name>
<comment type="similarity">
    <text evidence="3 8">Belongs to the acyl-CoA dehydrogenase family.</text>
</comment>
<evidence type="ECO:0000256" key="4">
    <source>
        <dbReference type="ARBA" id="ARBA00022456"/>
    </source>
</evidence>
<feature type="domain" description="Acyl-CoA dehydrogenase/oxidase C-terminal" evidence="9">
    <location>
        <begin position="231"/>
        <end position="379"/>
    </location>
</feature>
<dbReference type="GO" id="GO:0033539">
    <property type="term" value="P:fatty acid beta-oxidation using acyl-CoA dehydrogenase"/>
    <property type="evidence" value="ECO:0007669"/>
    <property type="project" value="TreeGrafter"/>
</dbReference>
<evidence type="ECO:0000313" key="13">
    <source>
        <dbReference type="Proteomes" id="UP000198644"/>
    </source>
</evidence>
<dbReference type="Pfam" id="PF02770">
    <property type="entry name" value="Acyl-CoA_dh_M"/>
    <property type="match status" value="1"/>
</dbReference>
<keyword evidence="13" id="KW-1185">Reference proteome</keyword>
<reference evidence="12 13" key="1">
    <citation type="submission" date="2016-10" db="EMBL/GenBank/DDBJ databases">
        <authorList>
            <person name="de Groot N.N."/>
        </authorList>
    </citation>
    <scope>NUCLEOTIDE SEQUENCE [LARGE SCALE GENOMIC DNA]</scope>
    <source>
        <strain evidence="12 13">CGMCC 1.9167</strain>
    </source>
</reference>
<dbReference type="InterPro" id="IPR009100">
    <property type="entry name" value="AcylCoA_DH/oxidase_NM_dom_sf"/>
</dbReference>
<dbReference type="InterPro" id="IPR046373">
    <property type="entry name" value="Acyl-CoA_Oxase/DH_mid-dom_sf"/>
</dbReference>
<dbReference type="GO" id="GO:0003995">
    <property type="term" value="F:acyl-CoA dehydrogenase activity"/>
    <property type="evidence" value="ECO:0007669"/>
    <property type="project" value="InterPro"/>
</dbReference>
<feature type="domain" description="Acyl-CoA dehydrogenase/oxidase N-terminal" evidence="11">
    <location>
        <begin position="9"/>
        <end position="121"/>
    </location>
</feature>
<dbReference type="FunFam" id="2.40.110.10:FF:000001">
    <property type="entry name" value="Acyl-CoA dehydrogenase, mitochondrial"/>
    <property type="match status" value="1"/>
</dbReference>
<evidence type="ECO:0000256" key="3">
    <source>
        <dbReference type="ARBA" id="ARBA00009347"/>
    </source>
</evidence>
<evidence type="ECO:0000313" key="12">
    <source>
        <dbReference type="EMBL" id="SFR68221.1"/>
    </source>
</evidence>
<dbReference type="InterPro" id="IPR050741">
    <property type="entry name" value="Acyl-CoA_dehydrogenase"/>
</dbReference>
<dbReference type="GO" id="GO:0050660">
    <property type="term" value="F:flavin adenine dinucleotide binding"/>
    <property type="evidence" value="ECO:0007669"/>
    <property type="project" value="InterPro"/>
</dbReference>
<evidence type="ECO:0000256" key="6">
    <source>
        <dbReference type="ARBA" id="ARBA00022827"/>
    </source>
</evidence>
<dbReference type="PANTHER" id="PTHR48083:SF28">
    <property type="entry name" value="ACYL-COA DEHYDROGENASE FAMILY PROTEIN (AFU_ORTHOLOGUE AFUA_6G10880)-RELATED"/>
    <property type="match status" value="1"/>
</dbReference>
<dbReference type="InterPro" id="IPR013786">
    <property type="entry name" value="AcylCoA_DH/ox_N"/>
</dbReference>
<keyword evidence="4" id="KW-0101">Branched-chain amino acid catabolism</keyword>
<comment type="pathway">
    <text evidence="2">Amino-acid degradation; L-valine degradation.</text>
</comment>
<dbReference type="PANTHER" id="PTHR48083">
    <property type="entry name" value="MEDIUM-CHAIN SPECIFIC ACYL-COA DEHYDROGENASE, MITOCHONDRIAL-RELATED"/>
    <property type="match status" value="1"/>
</dbReference>
<dbReference type="AlphaFoldDB" id="A0A1I6INK0"/>
<dbReference type="InterPro" id="IPR037069">
    <property type="entry name" value="AcylCoA_DH/ox_N_sf"/>
</dbReference>
<dbReference type="InterPro" id="IPR009075">
    <property type="entry name" value="AcylCo_DH/oxidase_C"/>
</dbReference>
<evidence type="ECO:0000259" key="11">
    <source>
        <dbReference type="Pfam" id="PF02771"/>
    </source>
</evidence>
<dbReference type="STRING" id="650891.SAMN05216203_2518"/>
<keyword evidence="7 8" id="KW-0560">Oxidoreductase</keyword>
<sequence length="381" mass="42114">MSISSPFYTAEHEAFRDSVRTFVRKEIEPFVTEWDEAGTFPRELYRKAADIGLIPLGYPEQYGGIEADLFYMIIAAQELAMAGCGGLSASLMSHGIGTPPIVKYGSEELKQRVLPPIYSGEAISALAITEPGGGSDVAALRTTARRDGDHYVVNGSKTFITSGMRADTYTVAVRTGEAGHRGISLLVIDRDTPGFTRTPLDRKMGWWCSDTATLYFDDCRVPAGNLLGEENQGSKMIMNNFNFERIFMAAGCVGFARACYEETVEYARQRQTFGKSLIEHQVIRHKLADMYMKIEASQAYLEKLAWQIEQGDNPVADVCLLKNQSTLTMEYCAREAVQTLGGAGYLRGPKSERIYREVRVNAIGGGAEEIMRDLASRQLGL</sequence>
<proteinExistence type="inferred from homology"/>